<accession>A0A829FJK6</accession>
<dbReference type="PANTHER" id="PTHR30250:SF26">
    <property type="entry name" value="PSMA PROTEIN"/>
    <property type="match status" value="1"/>
</dbReference>
<feature type="transmembrane region" description="Helical" evidence="6">
    <location>
        <begin position="325"/>
        <end position="347"/>
    </location>
</feature>
<dbReference type="AlphaFoldDB" id="A0A829FJK6"/>
<feature type="transmembrane region" description="Helical" evidence="6">
    <location>
        <begin position="392"/>
        <end position="411"/>
    </location>
</feature>
<organism evidence="7 8">
    <name type="scientific">Enterococcus faecium EnGen0192</name>
    <dbReference type="NCBI Taxonomy" id="1157487"/>
    <lineage>
        <taxon>Bacteria</taxon>
        <taxon>Bacillati</taxon>
        <taxon>Bacillota</taxon>
        <taxon>Bacilli</taxon>
        <taxon>Lactobacillales</taxon>
        <taxon>Enterococcaceae</taxon>
        <taxon>Enterococcus</taxon>
    </lineage>
</organism>
<gene>
    <name evidence="7" type="ORF">SSM_01224</name>
</gene>
<feature type="transmembrane region" description="Helical" evidence="6">
    <location>
        <begin position="283"/>
        <end position="305"/>
    </location>
</feature>
<name>A0A829FJK6_ENTFC</name>
<feature type="transmembrane region" description="Helical" evidence="6">
    <location>
        <begin position="353"/>
        <end position="371"/>
    </location>
</feature>
<dbReference type="EMBL" id="AITY01000024">
    <property type="protein sequence ID" value="EOM25339.1"/>
    <property type="molecule type" value="Genomic_DNA"/>
</dbReference>
<dbReference type="NCBIfam" id="NF041503">
    <property type="entry name" value="WZX_like"/>
    <property type="match status" value="1"/>
</dbReference>
<dbReference type="Proteomes" id="UP000013897">
    <property type="component" value="Unassembled WGS sequence"/>
</dbReference>
<evidence type="ECO:0000256" key="2">
    <source>
        <dbReference type="ARBA" id="ARBA00022475"/>
    </source>
</evidence>
<evidence type="ECO:0000313" key="7">
    <source>
        <dbReference type="EMBL" id="EOM25339.1"/>
    </source>
</evidence>
<keyword evidence="3 6" id="KW-0812">Transmembrane</keyword>
<proteinExistence type="predicted"/>
<feature type="transmembrane region" description="Helical" evidence="6">
    <location>
        <begin position="105"/>
        <end position="127"/>
    </location>
</feature>
<dbReference type="InterPro" id="IPR048122">
    <property type="entry name" value="WZX-like"/>
</dbReference>
<comment type="caution">
    <text evidence="7">The sequence shown here is derived from an EMBL/GenBank/DDBJ whole genome shotgun (WGS) entry which is preliminary data.</text>
</comment>
<reference evidence="7 8" key="1">
    <citation type="submission" date="2013-02" db="EMBL/GenBank/DDBJ databases">
        <title>The Genome Sequence of Enterococcus faecium HM1072.</title>
        <authorList>
            <consortium name="The Broad Institute Genome Sequencing Platform"/>
            <consortium name="The Broad Institute Genome Sequencing Center for Infectious Disease"/>
            <person name="Earl A.M."/>
            <person name="Gilmore M.S."/>
            <person name="Lebreton F."/>
            <person name="Courvalin P."/>
            <person name="Walker B."/>
            <person name="Young S.K."/>
            <person name="Zeng Q."/>
            <person name="Gargeya S."/>
            <person name="Fitzgerald M."/>
            <person name="Haas B."/>
            <person name="Abouelleil A."/>
            <person name="Alvarado L."/>
            <person name="Arachchi H.M."/>
            <person name="Berlin A.M."/>
            <person name="Chapman S.B."/>
            <person name="Dewar J."/>
            <person name="Goldberg J."/>
            <person name="Griggs A."/>
            <person name="Gujja S."/>
            <person name="Hansen M."/>
            <person name="Howarth C."/>
            <person name="Imamovic A."/>
            <person name="Larimer J."/>
            <person name="McCowan C."/>
            <person name="Murphy C."/>
            <person name="Neiman D."/>
            <person name="Pearson M."/>
            <person name="Priest M."/>
            <person name="Roberts A."/>
            <person name="Saif S."/>
            <person name="Shea T."/>
            <person name="Sisk P."/>
            <person name="Sykes S."/>
            <person name="Wortman J."/>
            <person name="Nusbaum C."/>
            <person name="Birren B."/>
        </authorList>
    </citation>
    <scope>NUCLEOTIDE SEQUENCE [LARGE SCALE GENOMIC DNA]</scope>
    <source>
        <strain evidence="7 8">HM1072</strain>
    </source>
</reference>
<dbReference type="PANTHER" id="PTHR30250">
    <property type="entry name" value="PST FAMILY PREDICTED COLANIC ACID TRANSPORTER"/>
    <property type="match status" value="1"/>
</dbReference>
<comment type="subcellular location">
    <subcellularLocation>
        <location evidence="1">Cell membrane</location>
        <topology evidence="1">Multi-pass membrane protein</topology>
    </subcellularLocation>
</comment>
<protein>
    <recommendedName>
        <fullName evidence="9">Polysaccharide biosynthesis protein</fullName>
    </recommendedName>
</protein>
<evidence type="ECO:0000256" key="3">
    <source>
        <dbReference type="ARBA" id="ARBA00022692"/>
    </source>
</evidence>
<feature type="transmembrane region" description="Helical" evidence="6">
    <location>
        <begin position="12"/>
        <end position="35"/>
    </location>
</feature>
<evidence type="ECO:0008006" key="9">
    <source>
        <dbReference type="Google" id="ProtNLM"/>
    </source>
</evidence>
<feature type="transmembrane region" description="Helical" evidence="6">
    <location>
        <begin position="41"/>
        <end position="60"/>
    </location>
</feature>
<feature type="transmembrane region" description="Helical" evidence="6">
    <location>
        <begin position="179"/>
        <end position="206"/>
    </location>
</feature>
<evidence type="ECO:0000256" key="4">
    <source>
        <dbReference type="ARBA" id="ARBA00022989"/>
    </source>
</evidence>
<keyword evidence="2" id="KW-1003">Cell membrane</keyword>
<feature type="transmembrane region" description="Helical" evidence="6">
    <location>
        <begin position="417"/>
        <end position="438"/>
    </location>
</feature>
<evidence type="ECO:0000256" key="1">
    <source>
        <dbReference type="ARBA" id="ARBA00004651"/>
    </source>
</evidence>
<keyword evidence="5 6" id="KW-0472">Membrane</keyword>
<keyword evidence="4 6" id="KW-1133">Transmembrane helix</keyword>
<feature type="transmembrane region" description="Helical" evidence="6">
    <location>
        <begin position="139"/>
        <end position="158"/>
    </location>
</feature>
<dbReference type="GO" id="GO:0005886">
    <property type="term" value="C:plasma membrane"/>
    <property type="evidence" value="ECO:0007669"/>
    <property type="project" value="UniProtKB-SubCell"/>
</dbReference>
<evidence type="ECO:0000256" key="5">
    <source>
        <dbReference type="ARBA" id="ARBA00023136"/>
    </source>
</evidence>
<dbReference type="RefSeq" id="WP_002330760.1">
    <property type="nucleotide sequence ID" value="NZ_KB949526.1"/>
</dbReference>
<dbReference type="InterPro" id="IPR050833">
    <property type="entry name" value="Poly_Biosynth_Transport"/>
</dbReference>
<sequence length="475" mass="53795">MRIQLKKRDVIWNYLGVVMNLGGNFLILPFLLYFLDDNRYGLWNIFVSLGGIVALFDFGFNTTFARNITFCWSGAKALSKESVEYSDSLEPDFLLIKKVLATCRIIYLMISLVALICIGLLGSVYIYYIGKELTGSDYLIAWLIYSIAIFMNLYYGYYDSFLRGIGAIAEVNKIKIYSRVIQIVLVAVLLNLGFGIIGASLAYLGYGMFFRIVAKRKFFASHNIGKRLNSITEKVTRKDIQEIFNLVWHNAWRDGLVSVANYLSNQATVLIGSLYLTLAETGAYSLAVQLAQAIAQISSALYMAYQPTLQSAYVARNNEKIKNTLSAILLSFICLSIAGFGALFVIGLPIIRIIKPNAILNPIAILAVGIYQCMLKGRNCYTSYISSTNRVPYARAFVVSGILCVTLSFIFEEFIIRGIWGLIFAQIISQAVFNSWYWPMFVHKELKLKIFEVFPRGWKELRLFYKKDAVPRQFD</sequence>
<evidence type="ECO:0000256" key="6">
    <source>
        <dbReference type="SAM" id="Phobius"/>
    </source>
</evidence>
<evidence type="ECO:0000313" key="8">
    <source>
        <dbReference type="Proteomes" id="UP000013897"/>
    </source>
</evidence>